<dbReference type="SUPFAM" id="SSF159713">
    <property type="entry name" value="Dhaf3308-like"/>
    <property type="match status" value="1"/>
</dbReference>
<sequence>MNSLLTAVRGHLEAGGALEGTSVDRITVGKRVVLVELTADDASEPTLAGLAHRPRGVPPSPTPRTLEDLLEPLAASAGASADDELDPIAGSRSASSDGGERFDRALAVATLNALSAPFLEWRDGDPMALLEPSVETIATVGLFRPAFRKFGDVDVRVIERTPIDSVSTPPGVRVSTFGPDEAERAMTDADVVFVTGSAFVYGGTSRYIDLAPSSATVVVVGATASFLPDPLFEAGVDVVAGATVDDPASVREAVRDGECGTGLHDRGVRKVYVAADRPSGLRLDSETNPTTDER</sequence>
<gene>
    <name evidence="3" type="ORF">FYC77_10210</name>
</gene>
<dbReference type="Pfam" id="PF04016">
    <property type="entry name" value="DUF364"/>
    <property type="match status" value="1"/>
</dbReference>
<name>A0A5D5AK57_9EURY</name>
<feature type="region of interest" description="Disordered" evidence="1">
    <location>
        <begin position="46"/>
        <end position="99"/>
    </location>
</feature>
<evidence type="ECO:0000256" key="1">
    <source>
        <dbReference type="SAM" id="MobiDB-lite"/>
    </source>
</evidence>
<accession>A0A5D5AK57</accession>
<keyword evidence="4" id="KW-1185">Reference proteome</keyword>
<dbReference type="RefSeq" id="WP_149081403.1">
    <property type="nucleotide sequence ID" value="NZ_VTAW01000011.1"/>
</dbReference>
<evidence type="ECO:0000313" key="4">
    <source>
        <dbReference type="Proteomes" id="UP000324104"/>
    </source>
</evidence>
<evidence type="ECO:0000313" key="3">
    <source>
        <dbReference type="EMBL" id="TYT62066.1"/>
    </source>
</evidence>
<dbReference type="Proteomes" id="UP000324104">
    <property type="component" value="Unassembled WGS sequence"/>
</dbReference>
<organism evidence="3 4">
    <name type="scientific">Natrialba swarupiae</name>
    <dbReference type="NCBI Taxonomy" id="2448032"/>
    <lineage>
        <taxon>Archaea</taxon>
        <taxon>Methanobacteriati</taxon>
        <taxon>Methanobacteriota</taxon>
        <taxon>Stenosarchaea group</taxon>
        <taxon>Halobacteria</taxon>
        <taxon>Halobacteriales</taxon>
        <taxon>Natrialbaceae</taxon>
        <taxon>Natrialba</taxon>
    </lineage>
</organism>
<dbReference type="EMBL" id="VTAW01000011">
    <property type="protein sequence ID" value="TYT62066.1"/>
    <property type="molecule type" value="Genomic_DNA"/>
</dbReference>
<evidence type="ECO:0000259" key="2">
    <source>
        <dbReference type="Pfam" id="PF04016"/>
    </source>
</evidence>
<feature type="domain" description="Putative heavy-metal chelation" evidence="2">
    <location>
        <begin position="135"/>
        <end position="270"/>
    </location>
</feature>
<comment type="caution">
    <text evidence="3">The sequence shown here is derived from an EMBL/GenBank/DDBJ whole genome shotgun (WGS) entry which is preliminary data.</text>
</comment>
<dbReference type="AlphaFoldDB" id="A0A5D5AK57"/>
<protein>
    <recommendedName>
        <fullName evidence="2">Putative heavy-metal chelation domain-containing protein</fullName>
    </recommendedName>
</protein>
<dbReference type="InterPro" id="IPR007161">
    <property type="entry name" value="DUF364"/>
</dbReference>
<proteinExistence type="predicted"/>
<dbReference type="Gene3D" id="3.40.50.11590">
    <property type="match status" value="1"/>
</dbReference>
<reference evidence="3 4" key="1">
    <citation type="submission" date="2019-08" db="EMBL/GenBank/DDBJ databases">
        <title>Archaea genome.</title>
        <authorList>
            <person name="Kajale S."/>
            <person name="Shouche Y."/>
            <person name="Deshpande N."/>
            <person name="Sharma A."/>
        </authorList>
    </citation>
    <scope>NUCLEOTIDE SEQUENCE [LARGE SCALE GENOMIC DNA]</scope>
    <source>
        <strain evidence="3 4">ESP3B_9</strain>
    </source>
</reference>